<evidence type="ECO:0000313" key="2">
    <source>
        <dbReference type="Proteomes" id="UP000838100"/>
    </source>
</evidence>
<proteinExistence type="predicted"/>
<sequence length="286" mass="33665">MASIFNKVNRLKSMPWTWDQFLTELDRVYPSGVDEKTLKKHYKQPHRASTQAIEQAIDSLHQRYFPSPFSRHSEALLRIYNRQQSRAERQDMQLLLHRLIDAEDWTETLDRVRLQWILANSYFDQIAELRDSRRQKMLAQCQSEAIRHYQAAIDMVITHPSTEQQLGANNLFKLRQNILACYLNALDKNQRDDAKLLTPYLQQADFFNSSRALLAAEPYQWSVARNALRFASILRDCDESEFFYHQLIKASPFFEDIHYQPLNTIALADSPVFNWAINQLKLATKQ</sequence>
<protein>
    <recommendedName>
        <fullName evidence="3">DUF4034 domain-containing protein</fullName>
    </recommendedName>
</protein>
<evidence type="ECO:0008006" key="3">
    <source>
        <dbReference type="Google" id="ProtNLM"/>
    </source>
</evidence>
<name>A0ABM9AF46_9GAMM</name>
<dbReference type="RefSeq" id="WP_237444530.1">
    <property type="nucleotide sequence ID" value="NZ_CAKLPX010000002.1"/>
</dbReference>
<comment type="caution">
    <text evidence="1">The sequence shown here is derived from an EMBL/GenBank/DDBJ whole genome shotgun (WGS) entry which is preliminary data.</text>
</comment>
<keyword evidence="2" id="KW-1185">Reference proteome</keyword>
<dbReference type="Proteomes" id="UP000838100">
    <property type="component" value="Unassembled WGS sequence"/>
</dbReference>
<gene>
    <name evidence="1" type="ORF">SIN8267_01943</name>
</gene>
<reference evidence="1" key="1">
    <citation type="submission" date="2021-12" db="EMBL/GenBank/DDBJ databases">
        <authorList>
            <person name="Rodrigo-Torres L."/>
            <person name="Arahal R. D."/>
            <person name="Lucena T."/>
        </authorList>
    </citation>
    <scope>NUCLEOTIDE SEQUENCE</scope>
    <source>
        <strain evidence="1">CECT 8267</strain>
    </source>
</reference>
<accession>A0ABM9AF46</accession>
<evidence type="ECO:0000313" key="1">
    <source>
        <dbReference type="EMBL" id="CAH0991828.1"/>
    </source>
</evidence>
<dbReference type="EMBL" id="CAKLPX010000002">
    <property type="protein sequence ID" value="CAH0991828.1"/>
    <property type="molecule type" value="Genomic_DNA"/>
</dbReference>
<organism evidence="1 2">
    <name type="scientific">Sinobacterium norvegicum</name>
    <dbReference type="NCBI Taxonomy" id="1641715"/>
    <lineage>
        <taxon>Bacteria</taxon>
        <taxon>Pseudomonadati</taxon>
        <taxon>Pseudomonadota</taxon>
        <taxon>Gammaproteobacteria</taxon>
        <taxon>Cellvibrionales</taxon>
        <taxon>Spongiibacteraceae</taxon>
        <taxon>Sinobacterium</taxon>
    </lineage>
</organism>